<organism evidence="2 3">
    <name type="scientific">Cupriavidus gilardii J11</name>
    <dbReference type="NCBI Taxonomy" id="936133"/>
    <lineage>
        <taxon>Bacteria</taxon>
        <taxon>Pseudomonadati</taxon>
        <taxon>Pseudomonadota</taxon>
        <taxon>Betaproteobacteria</taxon>
        <taxon>Burkholderiales</taxon>
        <taxon>Burkholderiaceae</taxon>
        <taxon>Cupriavidus</taxon>
    </lineage>
</organism>
<dbReference type="OrthoDB" id="9967222at2"/>
<proteinExistence type="predicted"/>
<dbReference type="AlphaFoldDB" id="A0A562BJA4"/>
<comment type="caution">
    <text evidence="2">The sequence shown here is derived from an EMBL/GenBank/DDBJ whole genome shotgun (WGS) entry which is preliminary data.</text>
</comment>
<protein>
    <submittedName>
        <fullName evidence="2">Uncharacterized protein</fullName>
    </submittedName>
</protein>
<evidence type="ECO:0000256" key="1">
    <source>
        <dbReference type="SAM" id="MobiDB-lite"/>
    </source>
</evidence>
<gene>
    <name evidence="2" type="ORF">L602_002700000510</name>
</gene>
<dbReference type="Proteomes" id="UP000318141">
    <property type="component" value="Unassembled WGS sequence"/>
</dbReference>
<keyword evidence="3" id="KW-1185">Reference proteome</keyword>
<dbReference type="EMBL" id="VLJN01000020">
    <property type="protein sequence ID" value="TWG84959.1"/>
    <property type="molecule type" value="Genomic_DNA"/>
</dbReference>
<name>A0A562BJA4_9BURK</name>
<sequence length="181" mass="19497">MTVPAMDNGGRRVVREDDTRPRAGTDEGARFEAAIRKRQRARQGRTNDDDPLPQAAGEPQLPAWMTLAAGLGRTSEALQRAQRGGMADTAGAVAARDGLFPAGAEVGMASSGRALHLRFTQGQWAGVELQAALHAGQIVVTLRPLNRQQHRRLCDARSSLCEQVADETGHKVRLEIADATR</sequence>
<feature type="region of interest" description="Disordered" evidence="1">
    <location>
        <begin position="1"/>
        <end position="61"/>
    </location>
</feature>
<evidence type="ECO:0000313" key="2">
    <source>
        <dbReference type="EMBL" id="TWG84959.1"/>
    </source>
</evidence>
<feature type="compositionally biased region" description="Basic and acidic residues" evidence="1">
    <location>
        <begin position="9"/>
        <end position="35"/>
    </location>
</feature>
<evidence type="ECO:0000313" key="3">
    <source>
        <dbReference type="Proteomes" id="UP000318141"/>
    </source>
</evidence>
<accession>A0A562BJA4</accession>
<reference evidence="2 3" key="1">
    <citation type="submission" date="2019-07" db="EMBL/GenBank/DDBJ databases">
        <title>Genome sequencing of lignin-degrading bacterial isolates.</title>
        <authorList>
            <person name="Gladden J."/>
        </authorList>
    </citation>
    <scope>NUCLEOTIDE SEQUENCE [LARGE SCALE GENOMIC DNA]</scope>
    <source>
        <strain evidence="2 3">J11</strain>
    </source>
</reference>